<dbReference type="GO" id="GO:0000049">
    <property type="term" value="F:tRNA binding"/>
    <property type="evidence" value="ECO:0007669"/>
    <property type="project" value="UniProtKB-UniRule"/>
</dbReference>
<dbReference type="InterPro" id="IPR014721">
    <property type="entry name" value="Ribsml_uS5_D2-typ_fold_subgr"/>
</dbReference>
<dbReference type="Gene3D" id="3.30.230.10">
    <property type="match status" value="1"/>
</dbReference>
<evidence type="ECO:0000313" key="8">
    <source>
        <dbReference type="EMBL" id="WAI18974.1"/>
    </source>
</evidence>
<evidence type="ECO:0000256" key="7">
    <source>
        <dbReference type="NCBIfam" id="TIGR00188"/>
    </source>
</evidence>
<organism evidence="8 9">
    <name type="scientific">Buchnera aphidicola</name>
    <name type="common">Brevicoryne brassicae</name>
    <dbReference type="NCBI Taxonomy" id="911343"/>
    <lineage>
        <taxon>Bacteria</taxon>
        <taxon>Pseudomonadati</taxon>
        <taxon>Pseudomonadota</taxon>
        <taxon>Gammaproteobacteria</taxon>
        <taxon>Enterobacterales</taxon>
        <taxon>Erwiniaceae</taxon>
        <taxon>Buchnera</taxon>
    </lineage>
</organism>
<dbReference type="PANTHER" id="PTHR33992:SF1">
    <property type="entry name" value="RIBONUCLEASE P PROTEIN COMPONENT"/>
    <property type="match status" value="1"/>
</dbReference>
<keyword evidence="1 6" id="KW-0819">tRNA processing</keyword>
<comment type="similarity">
    <text evidence="6">Belongs to the RnpA family.</text>
</comment>
<keyword evidence="2 6" id="KW-0540">Nuclease</keyword>
<evidence type="ECO:0000256" key="6">
    <source>
        <dbReference type="HAMAP-Rule" id="MF_00227"/>
    </source>
</evidence>
<evidence type="ECO:0000256" key="3">
    <source>
        <dbReference type="ARBA" id="ARBA00022759"/>
    </source>
</evidence>
<sequence>MLNYFFEKQLRLSNSISFQNVFKKSYKKTTGEIIILGRFNLLEYPRLGLSISRKNIKYSHDRNLIKRLIRETFRLLQHQLVLMDYIVITKKNVLYLTNKKIIDMLKILWLSYRR</sequence>
<protein>
    <recommendedName>
        <fullName evidence="6 7">Ribonuclease P protein component</fullName>
        <shortName evidence="6">RNase P protein</shortName>
        <shortName evidence="6">RNaseP protein</shortName>
        <ecNumber evidence="6 7">3.1.26.5</ecNumber>
    </recommendedName>
    <alternativeName>
        <fullName evidence="6">Protein C5</fullName>
    </alternativeName>
</protein>
<dbReference type="SUPFAM" id="SSF54211">
    <property type="entry name" value="Ribosomal protein S5 domain 2-like"/>
    <property type="match status" value="1"/>
</dbReference>
<dbReference type="NCBIfam" id="TIGR00188">
    <property type="entry name" value="rnpA"/>
    <property type="match status" value="1"/>
</dbReference>
<dbReference type="RefSeq" id="WP_158365401.1">
    <property type="nucleotide sequence ID" value="NZ_CP034882.1"/>
</dbReference>
<dbReference type="GO" id="GO:0004526">
    <property type="term" value="F:ribonuclease P activity"/>
    <property type="evidence" value="ECO:0007669"/>
    <property type="project" value="UniProtKB-UniRule"/>
</dbReference>
<dbReference type="InterPro" id="IPR000100">
    <property type="entry name" value="RNase_P"/>
</dbReference>
<dbReference type="Pfam" id="PF00825">
    <property type="entry name" value="Ribonuclease_P"/>
    <property type="match status" value="1"/>
</dbReference>
<dbReference type="InterPro" id="IPR020568">
    <property type="entry name" value="Ribosomal_Su5_D2-typ_SF"/>
</dbReference>
<keyword evidence="3 6" id="KW-0255">Endonuclease</keyword>
<evidence type="ECO:0000256" key="4">
    <source>
        <dbReference type="ARBA" id="ARBA00022801"/>
    </source>
</evidence>
<proteinExistence type="inferred from homology"/>
<evidence type="ECO:0000313" key="9">
    <source>
        <dbReference type="Proteomes" id="UP001163440"/>
    </source>
</evidence>
<reference evidence="8" key="1">
    <citation type="submission" date="2022-11" db="EMBL/GenBank/DDBJ databases">
        <title>The whole genome sequencing of pests is an important tool to study the evolution of the plant-insect interaction and insecticide resistance.</title>
        <authorList>
            <person name="Kananovich Y."/>
        </authorList>
    </citation>
    <scope>NUCLEOTIDE SEQUENCE</scope>
    <source>
        <strain evidence="8">BSU_Bre_2018</strain>
    </source>
</reference>
<dbReference type="GO" id="GO:0042781">
    <property type="term" value="F:3'-tRNA processing endoribonuclease activity"/>
    <property type="evidence" value="ECO:0007669"/>
    <property type="project" value="TreeGrafter"/>
</dbReference>
<keyword evidence="4 6" id="KW-0378">Hydrolase</keyword>
<name>A0AAJ5PU61_9GAMM</name>
<evidence type="ECO:0000256" key="5">
    <source>
        <dbReference type="ARBA" id="ARBA00022884"/>
    </source>
</evidence>
<dbReference type="GO" id="GO:0001682">
    <property type="term" value="P:tRNA 5'-leader removal"/>
    <property type="evidence" value="ECO:0007669"/>
    <property type="project" value="UniProtKB-UniRule"/>
</dbReference>
<comment type="subunit">
    <text evidence="6">Consists of a catalytic RNA component (M1 or rnpB) and a protein subunit.</text>
</comment>
<evidence type="ECO:0000256" key="2">
    <source>
        <dbReference type="ARBA" id="ARBA00022722"/>
    </source>
</evidence>
<dbReference type="Proteomes" id="UP001163440">
    <property type="component" value="Chromosome"/>
</dbReference>
<evidence type="ECO:0000256" key="1">
    <source>
        <dbReference type="ARBA" id="ARBA00022694"/>
    </source>
</evidence>
<dbReference type="EC" id="3.1.26.5" evidence="6 7"/>
<keyword evidence="5 6" id="KW-0694">RNA-binding</keyword>
<dbReference type="AlphaFoldDB" id="A0AAJ5PU61"/>
<comment type="catalytic activity">
    <reaction evidence="6">
        <text>Endonucleolytic cleavage of RNA, removing 5'-extranucleotides from tRNA precursor.</text>
        <dbReference type="EC" id="3.1.26.5"/>
    </reaction>
</comment>
<accession>A0AAJ5PU61</accession>
<dbReference type="EMBL" id="CP113406">
    <property type="protein sequence ID" value="WAI18974.1"/>
    <property type="molecule type" value="Genomic_DNA"/>
</dbReference>
<comment type="function">
    <text evidence="6">RNaseP catalyzes the removal of the 5'-leader sequence from pre-tRNA to produce the mature 5'-terminus. It can also cleave other RNA substrates such as 4.5S RNA. The protein component plays an auxiliary but essential role in vivo by binding to the 5'-leader sequence and broadening the substrate specificity of the ribozyme.</text>
</comment>
<dbReference type="GO" id="GO:0030677">
    <property type="term" value="C:ribonuclease P complex"/>
    <property type="evidence" value="ECO:0007669"/>
    <property type="project" value="TreeGrafter"/>
</dbReference>
<dbReference type="PANTHER" id="PTHR33992">
    <property type="entry name" value="RIBONUCLEASE P PROTEIN COMPONENT"/>
    <property type="match status" value="1"/>
</dbReference>
<gene>
    <name evidence="6 8" type="primary">rnpA</name>
    <name evidence="8" type="ORF">OW720_00070</name>
</gene>
<dbReference type="HAMAP" id="MF_00227">
    <property type="entry name" value="RNase_P"/>
    <property type="match status" value="1"/>
</dbReference>